<gene>
    <name evidence="2" type="ORF">ZT1A5_G7306</name>
</gene>
<feature type="compositionally biased region" description="Basic and acidic residues" evidence="1">
    <location>
        <begin position="21"/>
        <end position="56"/>
    </location>
</feature>
<dbReference type="AlphaFoldDB" id="A0A1Y6LN63"/>
<sequence length="497" mass="53810">MRSQTLAAYRSGHCLLLLSADRNDDSVNDSGKDDDGKIYDIERSASADPNCDKHPASPDADSASSNTDDDVSHHSASLDIAAVDPDGHIYASSPNADPSSTDSDNHRRLDELECSAGKHQHCDCDHNKRWPDHHQYKYKHSTRIYCDINSASFYAATFDNDSDNSAACLNSPRFNFYGYQHPSAADANASSSNHDDDCHINAASFYTSSINGHRNQYAARRDSNAAAADADGDSRDHSACIDLAAFDARHHEYTAGSYPDDNPRCQHCDVITVTYTTQRVTTTTSSSSIIRPAVALRTPIVIAGSPISAPSNQDDVVYAANNLPMPLTIYGTTTSRVNVSSNGIIALSPLTTAYANAALPVYSIAPVAIFPCWDDLVISAGQTQGIFYGIDGVSPNRAITFEYYVAKYQATTFYYHFLVTQWENITGTWTIDYLNMSDSGAGATIGIQSQTAGRFAQFSLNTASAPAGRIISFNPANNSWYDGLPAGITGIPGVYYW</sequence>
<feature type="region of interest" description="Disordered" evidence="1">
    <location>
        <begin position="20"/>
        <end position="74"/>
    </location>
</feature>
<reference evidence="2 3" key="1">
    <citation type="submission" date="2016-10" db="EMBL/GenBank/DDBJ databases">
        <authorList>
            <person name="Varghese N."/>
        </authorList>
    </citation>
    <scope>NUCLEOTIDE SEQUENCE [LARGE SCALE GENOMIC DNA]</scope>
</reference>
<protein>
    <submittedName>
        <fullName evidence="2">Uncharacterized protein</fullName>
    </submittedName>
</protein>
<dbReference type="Proteomes" id="UP000215453">
    <property type="component" value="Chromosome 7"/>
</dbReference>
<name>A0A1Y6LN63_ZYMTR</name>
<feature type="region of interest" description="Disordered" evidence="1">
    <location>
        <begin position="86"/>
        <end position="106"/>
    </location>
</feature>
<accession>A0A1Y6LN63</accession>
<evidence type="ECO:0000313" key="3">
    <source>
        <dbReference type="Proteomes" id="UP000215453"/>
    </source>
</evidence>
<feature type="compositionally biased region" description="Polar residues" evidence="1">
    <location>
        <begin position="92"/>
        <end position="102"/>
    </location>
</feature>
<evidence type="ECO:0000256" key="1">
    <source>
        <dbReference type="SAM" id="MobiDB-lite"/>
    </source>
</evidence>
<feature type="compositionally biased region" description="Low complexity" evidence="1">
    <location>
        <begin position="57"/>
        <end position="66"/>
    </location>
</feature>
<evidence type="ECO:0000313" key="2">
    <source>
        <dbReference type="EMBL" id="SMY25864.1"/>
    </source>
</evidence>
<proteinExistence type="predicted"/>
<organism evidence="2 3">
    <name type="scientific">Zymoseptoria tritici ST99CH_1A5</name>
    <dbReference type="NCBI Taxonomy" id="1276529"/>
    <lineage>
        <taxon>Eukaryota</taxon>
        <taxon>Fungi</taxon>
        <taxon>Dikarya</taxon>
        <taxon>Ascomycota</taxon>
        <taxon>Pezizomycotina</taxon>
        <taxon>Dothideomycetes</taxon>
        <taxon>Dothideomycetidae</taxon>
        <taxon>Mycosphaerellales</taxon>
        <taxon>Mycosphaerellaceae</taxon>
        <taxon>Zymoseptoria</taxon>
    </lineage>
</organism>
<dbReference type="EMBL" id="LT882682">
    <property type="protein sequence ID" value="SMY25864.1"/>
    <property type="molecule type" value="Genomic_DNA"/>
</dbReference>